<dbReference type="PANTHER" id="PTHR23028">
    <property type="entry name" value="ACETYLTRANSFERASE"/>
    <property type="match status" value="1"/>
</dbReference>
<feature type="transmembrane region" description="Helical" evidence="1">
    <location>
        <begin position="316"/>
        <end position="338"/>
    </location>
</feature>
<comment type="caution">
    <text evidence="3">The sequence shown here is derived from an EMBL/GenBank/DDBJ whole genome shotgun (WGS) entry which is preliminary data.</text>
</comment>
<dbReference type="RefSeq" id="WP_275682529.1">
    <property type="nucleotide sequence ID" value="NZ_JAJLJH010000002.1"/>
</dbReference>
<dbReference type="PANTHER" id="PTHR23028:SF53">
    <property type="entry name" value="ACYL_TRANSF_3 DOMAIN-CONTAINING PROTEIN"/>
    <property type="match status" value="1"/>
</dbReference>
<name>A0A9X2C0K8_9BURK</name>
<keyword evidence="1" id="KW-1133">Transmembrane helix</keyword>
<feature type="transmembrane region" description="Helical" evidence="1">
    <location>
        <begin position="180"/>
        <end position="199"/>
    </location>
</feature>
<dbReference type="GO" id="GO:0009103">
    <property type="term" value="P:lipopolysaccharide biosynthetic process"/>
    <property type="evidence" value="ECO:0007669"/>
    <property type="project" value="TreeGrafter"/>
</dbReference>
<keyword evidence="1" id="KW-0472">Membrane</keyword>
<accession>A0A9X2C0K8</accession>
<feature type="transmembrane region" description="Helical" evidence="1">
    <location>
        <begin position="277"/>
        <end position="296"/>
    </location>
</feature>
<feature type="transmembrane region" description="Helical" evidence="1">
    <location>
        <begin position="153"/>
        <end position="174"/>
    </location>
</feature>
<feature type="transmembrane region" description="Helical" evidence="1">
    <location>
        <begin position="106"/>
        <end position="123"/>
    </location>
</feature>
<keyword evidence="1" id="KW-0812">Transmembrane</keyword>
<feature type="transmembrane region" description="Helical" evidence="1">
    <location>
        <begin position="64"/>
        <end position="86"/>
    </location>
</feature>
<dbReference type="AlphaFoldDB" id="A0A9X2C0K8"/>
<dbReference type="InterPro" id="IPR050879">
    <property type="entry name" value="Acyltransferase_3"/>
</dbReference>
<evidence type="ECO:0000313" key="3">
    <source>
        <dbReference type="EMBL" id="MCK9686506.1"/>
    </source>
</evidence>
<dbReference type="GO" id="GO:0016020">
    <property type="term" value="C:membrane"/>
    <property type="evidence" value="ECO:0007669"/>
    <property type="project" value="TreeGrafter"/>
</dbReference>
<dbReference type="GO" id="GO:0016747">
    <property type="term" value="F:acyltransferase activity, transferring groups other than amino-acyl groups"/>
    <property type="evidence" value="ECO:0007669"/>
    <property type="project" value="InterPro"/>
</dbReference>
<protein>
    <submittedName>
        <fullName evidence="3">Acyltransferase</fullName>
    </submittedName>
</protein>
<feature type="domain" description="Acyltransferase 3" evidence="2">
    <location>
        <begin position="30"/>
        <end position="334"/>
    </location>
</feature>
<keyword evidence="3" id="KW-0808">Transferase</keyword>
<feature type="transmembrane region" description="Helical" evidence="1">
    <location>
        <begin position="33"/>
        <end position="52"/>
    </location>
</feature>
<dbReference type="EMBL" id="JAJLJH010000002">
    <property type="protein sequence ID" value="MCK9686506.1"/>
    <property type="molecule type" value="Genomic_DNA"/>
</dbReference>
<dbReference type="Pfam" id="PF01757">
    <property type="entry name" value="Acyl_transf_3"/>
    <property type="match status" value="1"/>
</dbReference>
<sequence length="366" mass="40762">MKTLPLVVDGGMGATLPPRAVRSAAQRCRELDAVRGIAAMLVVFFHYTVRYGDLFGDLAAPFHATYGFLGVQVFFGVSGFVILMTLERCRTPLDFVRARALRLYPAYWTALLITFVVLLVFPLPGRTPGWWQGAVNLTMLQAFVNVPHIDGAYWSLEVELVFYAWMLAIFATGWMRNVRWWIVLWLALSIGILVAARLLHRSVPTLADRYLLVEYSAYFSIGAAAYLDFRAMRIDRTTWALFALALAAAWLSAGLQGLLVAAAMVLLFSLIVLRRAALLNTPLLVFLGTVSYPLYLLHQNIGYVIINRLRDHGFEYGWAVAIAFGVSLAAAAALTFGVERPVQRRVHLWLKRRSSGGPPLDAARPT</sequence>
<dbReference type="InterPro" id="IPR002656">
    <property type="entry name" value="Acyl_transf_3_dom"/>
</dbReference>
<feature type="transmembrane region" description="Helical" evidence="1">
    <location>
        <begin position="239"/>
        <end position="270"/>
    </location>
</feature>
<evidence type="ECO:0000313" key="4">
    <source>
        <dbReference type="Proteomes" id="UP001139353"/>
    </source>
</evidence>
<keyword evidence="4" id="KW-1185">Reference proteome</keyword>
<organism evidence="3 4">
    <name type="scientific">Scleromatobacter humisilvae</name>
    <dbReference type="NCBI Taxonomy" id="2897159"/>
    <lineage>
        <taxon>Bacteria</taxon>
        <taxon>Pseudomonadati</taxon>
        <taxon>Pseudomonadota</taxon>
        <taxon>Betaproteobacteria</taxon>
        <taxon>Burkholderiales</taxon>
        <taxon>Sphaerotilaceae</taxon>
        <taxon>Scleromatobacter</taxon>
    </lineage>
</organism>
<reference evidence="3" key="1">
    <citation type="submission" date="2021-11" db="EMBL/GenBank/DDBJ databases">
        <title>BS-T2-15 a new species belonging to the Comamonadaceae family isolated from the soil of a French oak forest.</title>
        <authorList>
            <person name="Mieszkin S."/>
            <person name="Alain K."/>
        </authorList>
    </citation>
    <scope>NUCLEOTIDE SEQUENCE</scope>
    <source>
        <strain evidence="3">BS-T2-15</strain>
    </source>
</reference>
<evidence type="ECO:0000256" key="1">
    <source>
        <dbReference type="SAM" id="Phobius"/>
    </source>
</evidence>
<keyword evidence="3" id="KW-0012">Acyltransferase</keyword>
<evidence type="ECO:0000259" key="2">
    <source>
        <dbReference type="Pfam" id="PF01757"/>
    </source>
</evidence>
<gene>
    <name evidence="3" type="ORF">LPC04_12385</name>
</gene>
<dbReference type="Proteomes" id="UP001139353">
    <property type="component" value="Unassembled WGS sequence"/>
</dbReference>
<proteinExistence type="predicted"/>